<evidence type="ECO:0000256" key="1">
    <source>
        <dbReference type="SAM" id="MobiDB-lite"/>
    </source>
</evidence>
<gene>
    <name evidence="2" type="ORF">HETSPECPRED_002455</name>
</gene>
<feature type="region of interest" description="Disordered" evidence="1">
    <location>
        <begin position="134"/>
        <end position="276"/>
    </location>
</feature>
<sequence>MANPAEEFDALLNRVMVHPPGWRSVYEIRPNRFNGVDIRLTFGGPTVSYNTNEQRVIQTYKNTSNWPSSRVSEVLSDLRPEANREPFDVPEVHVDLLSNIIMHHIRHHPPAENAHWYKVNLRHGMSERRRVNNEMVPPLQQSAQNPRDRQAIANTRSAPQAPATQSPAPQGRPRRAPAPRPTESPVAQPPVTYQPLSHQPSPYEPAARQASAPQPTATREAPEAGTRHISPPQPSESRGPGKRAASGSPGSSSTDVSSPSERVLHNSSRRPPKRGG</sequence>
<feature type="compositionally biased region" description="Low complexity" evidence="1">
    <location>
        <begin position="157"/>
        <end position="171"/>
    </location>
</feature>
<comment type="caution">
    <text evidence="2">The sequence shown here is derived from an EMBL/GenBank/DDBJ whole genome shotgun (WGS) entry which is preliminary data.</text>
</comment>
<dbReference type="Proteomes" id="UP000664521">
    <property type="component" value="Unassembled WGS sequence"/>
</dbReference>
<feature type="compositionally biased region" description="Basic residues" evidence="1">
    <location>
        <begin position="267"/>
        <end position="276"/>
    </location>
</feature>
<proteinExistence type="predicted"/>
<dbReference type="EMBL" id="CAJPDS010000157">
    <property type="protein sequence ID" value="CAF9940599.1"/>
    <property type="molecule type" value="Genomic_DNA"/>
</dbReference>
<organism evidence="2 3">
    <name type="scientific">Heterodermia speciosa</name>
    <dbReference type="NCBI Taxonomy" id="116794"/>
    <lineage>
        <taxon>Eukaryota</taxon>
        <taxon>Fungi</taxon>
        <taxon>Dikarya</taxon>
        <taxon>Ascomycota</taxon>
        <taxon>Pezizomycotina</taxon>
        <taxon>Lecanoromycetes</taxon>
        <taxon>OSLEUM clade</taxon>
        <taxon>Lecanoromycetidae</taxon>
        <taxon>Caliciales</taxon>
        <taxon>Physciaceae</taxon>
        <taxon>Heterodermia</taxon>
    </lineage>
</organism>
<feature type="compositionally biased region" description="Low complexity" evidence="1">
    <location>
        <begin position="246"/>
        <end position="260"/>
    </location>
</feature>
<name>A0A8H3J4L6_9LECA</name>
<accession>A0A8H3J4L6</accession>
<reference evidence="2" key="1">
    <citation type="submission" date="2021-03" db="EMBL/GenBank/DDBJ databases">
        <authorList>
            <person name="Tagirdzhanova G."/>
        </authorList>
    </citation>
    <scope>NUCLEOTIDE SEQUENCE</scope>
</reference>
<evidence type="ECO:0000313" key="3">
    <source>
        <dbReference type="Proteomes" id="UP000664521"/>
    </source>
</evidence>
<keyword evidence="3" id="KW-1185">Reference proteome</keyword>
<dbReference type="AlphaFoldDB" id="A0A8H3J4L6"/>
<protein>
    <submittedName>
        <fullName evidence="2">Uncharacterized protein</fullName>
    </submittedName>
</protein>
<evidence type="ECO:0000313" key="2">
    <source>
        <dbReference type="EMBL" id="CAF9940599.1"/>
    </source>
</evidence>